<evidence type="ECO:0000256" key="6">
    <source>
        <dbReference type="ARBA" id="ARBA00022833"/>
    </source>
</evidence>
<evidence type="ECO:0000256" key="5">
    <source>
        <dbReference type="ARBA" id="ARBA00022771"/>
    </source>
</evidence>
<evidence type="ECO:0000256" key="7">
    <source>
        <dbReference type="ARBA" id="ARBA00022853"/>
    </source>
</evidence>
<dbReference type="PROSITE" id="PS50134">
    <property type="entry name" value="ZF_TAZ"/>
    <property type="match status" value="1"/>
</dbReference>
<comment type="caution">
    <text evidence="14">The sequence shown here is derived from an EMBL/GenBank/DDBJ whole genome shotgun (WGS) entry which is preliminary data.</text>
</comment>
<evidence type="ECO:0000256" key="3">
    <source>
        <dbReference type="ARBA" id="ARBA00022679"/>
    </source>
</evidence>
<evidence type="ECO:0000313" key="14">
    <source>
        <dbReference type="EMBL" id="CAL4133348.1"/>
    </source>
</evidence>
<proteinExistence type="predicted"/>
<evidence type="ECO:0000256" key="10">
    <source>
        <dbReference type="ARBA" id="ARBA00023242"/>
    </source>
</evidence>
<evidence type="ECO:0000259" key="13">
    <source>
        <dbReference type="PROSITE" id="PS50134"/>
    </source>
</evidence>
<accession>A0AAV2RPW0</accession>
<comment type="subcellular location">
    <subcellularLocation>
        <location evidence="1">Nucleus</location>
    </subcellularLocation>
</comment>
<evidence type="ECO:0000256" key="4">
    <source>
        <dbReference type="ARBA" id="ARBA00022723"/>
    </source>
</evidence>
<organism evidence="14 15">
    <name type="scientific">Meganyctiphanes norvegica</name>
    <name type="common">Northern krill</name>
    <name type="synonym">Thysanopoda norvegica</name>
    <dbReference type="NCBI Taxonomy" id="48144"/>
    <lineage>
        <taxon>Eukaryota</taxon>
        <taxon>Metazoa</taxon>
        <taxon>Ecdysozoa</taxon>
        <taxon>Arthropoda</taxon>
        <taxon>Crustacea</taxon>
        <taxon>Multicrustacea</taxon>
        <taxon>Malacostraca</taxon>
        <taxon>Eumalacostraca</taxon>
        <taxon>Eucarida</taxon>
        <taxon>Euphausiacea</taxon>
        <taxon>Euphausiidae</taxon>
        <taxon>Meganyctiphanes</taxon>
    </lineage>
</organism>
<comment type="catalytic activity">
    <reaction evidence="11">
        <text>L-lysyl-[protein] + acetyl-CoA = N(6)-acetyl-L-lysyl-[protein] + CoA + H(+)</text>
        <dbReference type="Rhea" id="RHEA:45948"/>
        <dbReference type="Rhea" id="RHEA-COMP:9752"/>
        <dbReference type="Rhea" id="RHEA-COMP:10731"/>
        <dbReference type="ChEBI" id="CHEBI:15378"/>
        <dbReference type="ChEBI" id="CHEBI:29969"/>
        <dbReference type="ChEBI" id="CHEBI:57287"/>
        <dbReference type="ChEBI" id="CHEBI:57288"/>
        <dbReference type="ChEBI" id="CHEBI:61930"/>
        <dbReference type="EC" id="2.3.1.48"/>
    </reaction>
</comment>
<evidence type="ECO:0000256" key="9">
    <source>
        <dbReference type="ARBA" id="ARBA00023163"/>
    </source>
</evidence>
<dbReference type="PANTHER" id="PTHR13808">
    <property type="entry name" value="CBP/P300-RELATED"/>
    <property type="match status" value="1"/>
</dbReference>
<dbReference type="GO" id="GO:0008270">
    <property type="term" value="F:zinc ion binding"/>
    <property type="evidence" value="ECO:0007669"/>
    <property type="project" value="UniProtKB-KW"/>
</dbReference>
<feature type="zinc finger region" description="TAZ-type" evidence="12">
    <location>
        <begin position="16"/>
        <end position="99"/>
    </location>
</feature>
<dbReference type="InterPro" id="IPR013178">
    <property type="entry name" value="Histone_AcTrfase_Rtt109/CBP"/>
</dbReference>
<dbReference type="GO" id="GO:0045944">
    <property type="term" value="P:positive regulation of transcription by RNA polymerase II"/>
    <property type="evidence" value="ECO:0007669"/>
    <property type="project" value="TreeGrafter"/>
</dbReference>
<keyword evidence="10" id="KW-0539">Nucleus</keyword>
<keyword evidence="4 12" id="KW-0479">Metal-binding</keyword>
<feature type="domain" description="TAZ-type" evidence="13">
    <location>
        <begin position="16"/>
        <end position="99"/>
    </location>
</feature>
<keyword evidence="9" id="KW-0804">Transcription</keyword>
<dbReference type="AlphaFoldDB" id="A0AAV2RPW0"/>
<dbReference type="GO" id="GO:0004402">
    <property type="term" value="F:histone acetyltransferase activity"/>
    <property type="evidence" value="ECO:0007669"/>
    <property type="project" value="InterPro"/>
</dbReference>
<keyword evidence="7" id="KW-0156">Chromatin regulator</keyword>
<evidence type="ECO:0000256" key="12">
    <source>
        <dbReference type="PROSITE-ProRule" id="PRU00203"/>
    </source>
</evidence>
<dbReference type="GO" id="GO:0003713">
    <property type="term" value="F:transcription coactivator activity"/>
    <property type="evidence" value="ECO:0007669"/>
    <property type="project" value="TreeGrafter"/>
</dbReference>
<dbReference type="GO" id="GO:0031490">
    <property type="term" value="F:chromatin DNA binding"/>
    <property type="evidence" value="ECO:0007669"/>
    <property type="project" value="TreeGrafter"/>
</dbReference>
<dbReference type="EC" id="2.3.1.48" evidence="2"/>
<evidence type="ECO:0000256" key="1">
    <source>
        <dbReference type="ARBA" id="ARBA00004123"/>
    </source>
</evidence>
<gene>
    <name evidence="14" type="ORF">MNOR_LOCUS27173</name>
</gene>
<dbReference type="InterPro" id="IPR000197">
    <property type="entry name" value="Znf_TAZ"/>
</dbReference>
<evidence type="ECO:0000256" key="2">
    <source>
        <dbReference type="ARBA" id="ARBA00013184"/>
    </source>
</evidence>
<evidence type="ECO:0000256" key="8">
    <source>
        <dbReference type="ARBA" id="ARBA00023015"/>
    </source>
</evidence>
<keyword evidence="6 12" id="KW-0862">Zinc</keyword>
<evidence type="ECO:0000256" key="11">
    <source>
        <dbReference type="ARBA" id="ARBA00048017"/>
    </source>
</evidence>
<dbReference type="Proteomes" id="UP001497623">
    <property type="component" value="Unassembled WGS sequence"/>
</dbReference>
<evidence type="ECO:0000313" key="15">
    <source>
        <dbReference type="Proteomes" id="UP001497623"/>
    </source>
</evidence>
<dbReference type="GO" id="GO:0005667">
    <property type="term" value="C:transcription regulator complex"/>
    <property type="evidence" value="ECO:0007669"/>
    <property type="project" value="TreeGrafter"/>
</dbReference>
<dbReference type="PANTHER" id="PTHR13808:SF1">
    <property type="entry name" value="HISTONE ACETYLTRANSFERASE"/>
    <property type="match status" value="1"/>
</dbReference>
<name>A0AAV2RPW0_MEGNR</name>
<dbReference type="Pfam" id="PF02135">
    <property type="entry name" value="zf-TAZ"/>
    <property type="match status" value="1"/>
</dbReference>
<dbReference type="InterPro" id="IPR035898">
    <property type="entry name" value="TAZ_dom_sf"/>
</dbReference>
<dbReference type="GO" id="GO:0005634">
    <property type="term" value="C:nucleus"/>
    <property type="evidence" value="ECO:0007669"/>
    <property type="project" value="UniProtKB-SubCell"/>
</dbReference>
<dbReference type="SMART" id="SM00551">
    <property type="entry name" value="ZnF_TAZ"/>
    <property type="match status" value="1"/>
</dbReference>
<dbReference type="SUPFAM" id="SSF57933">
    <property type="entry name" value="TAZ domain"/>
    <property type="match status" value="1"/>
</dbReference>
<reference evidence="14 15" key="1">
    <citation type="submission" date="2024-05" db="EMBL/GenBank/DDBJ databases">
        <authorList>
            <person name="Wallberg A."/>
        </authorList>
    </citation>
    <scope>NUCLEOTIDE SEQUENCE [LARGE SCALE GENOMIC DNA]</scope>
</reference>
<keyword evidence="5 12" id="KW-0863">Zinc-finger</keyword>
<keyword evidence="15" id="KW-1185">Reference proteome</keyword>
<keyword evidence="8" id="KW-0805">Transcription regulation</keyword>
<dbReference type="Gene3D" id="1.20.1020.10">
    <property type="entry name" value="TAZ domain"/>
    <property type="match status" value="1"/>
</dbReference>
<dbReference type="GO" id="GO:0000123">
    <property type="term" value="C:histone acetyltransferase complex"/>
    <property type="evidence" value="ECO:0007669"/>
    <property type="project" value="TreeGrafter"/>
</dbReference>
<keyword evidence="3" id="KW-0808">Transferase</keyword>
<protein>
    <recommendedName>
        <fullName evidence="2">histone acetyltransferase</fullName>
        <ecNumber evidence="2">2.3.1.48</ecNumber>
    </recommendedName>
</protein>
<sequence>MSTTMSTAVPLPSPMDPDQERRLQQRLVLLLHAFNCHRLRDPSKQCPLYHCQTMAEVIIHMQTCYRGKCCPVPHCAASRWVISHYKNCHSLDCPVCGLWLSKQTDHKMQPHQIPESWPIKRNIIMKMLVDEEANPFMIDWVDESRCIFRLQPLEMLTQVRDPCPDKTRYNYAYLMENIKYHCHRRGFSLVRDQPNMYVCGPNVIAFMNRIIIDHNRAIMIKRGLNP</sequence>
<dbReference type="EMBL" id="CAXKWB010028167">
    <property type="protein sequence ID" value="CAL4133348.1"/>
    <property type="molecule type" value="Genomic_DNA"/>
</dbReference>